<proteinExistence type="predicted"/>
<keyword evidence="2" id="KW-1185">Reference proteome</keyword>
<name>A0AAV9W5F9_9PEZI</name>
<organism evidence="1 2">
    <name type="scientific">Arthrobotrys musiformis</name>
    <dbReference type="NCBI Taxonomy" id="47236"/>
    <lineage>
        <taxon>Eukaryota</taxon>
        <taxon>Fungi</taxon>
        <taxon>Dikarya</taxon>
        <taxon>Ascomycota</taxon>
        <taxon>Pezizomycotina</taxon>
        <taxon>Orbiliomycetes</taxon>
        <taxon>Orbiliales</taxon>
        <taxon>Orbiliaceae</taxon>
        <taxon>Arthrobotrys</taxon>
    </lineage>
</organism>
<evidence type="ECO:0000313" key="1">
    <source>
        <dbReference type="EMBL" id="KAK6499632.1"/>
    </source>
</evidence>
<accession>A0AAV9W5F9</accession>
<protein>
    <submittedName>
        <fullName evidence="1">Uncharacterized protein</fullName>
    </submittedName>
</protein>
<reference evidence="1 2" key="1">
    <citation type="submission" date="2023-08" db="EMBL/GenBank/DDBJ databases">
        <authorList>
            <person name="Palmer J.M."/>
        </authorList>
    </citation>
    <scope>NUCLEOTIDE SEQUENCE [LARGE SCALE GENOMIC DNA]</scope>
    <source>
        <strain evidence="1 2">TWF481</strain>
    </source>
</reference>
<evidence type="ECO:0000313" key="2">
    <source>
        <dbReference type="Proteomes" id="UP001370758"/>
    </source>
</evidence>
<gene>
    <name evidence="1" type="ORF">TWF481_009997</name>
</gene>
<sequence>MSSMQDIWPMVFVTVVASMGQKYTRMRTILSFARSQLGQFGATAPIVTNKIKLVSEAYRIDKSNTPLLSISCETGGGIIANGITLYTLTVLKRLRDEEERRENEAISARVARNQGDFGWEELTEDWVPVEDQK</sequence>
<dbReference type="EMBL" id="JAVHJL010000007">
    <property type="protein sequence ID" value="KAK6499632.1"/>
    <property type="molecule type" value="Genomic_DNA"/>
</dbReference>
<comment type="caution">
    <text evidence="1">The sequence shown here is derived from an EMBL/GenBank/DDBJ whole genome shotgun (WGS) entry which is preliminary data.</text>
</comment>
<dbReference type="Proteomes" id="UP001370758">
    <property type="component" value="Unassembled WGS sequence"/>
</dbReference>
<dbReference type="AlphaFoldDB" id="A0AAV9W5F9"/>